<accession>A0A1T5BNY2</accession>
<dbReference type="STRING" id="572036.SAMN05661099_1638"/>
<name>A0A1T5BNY2_9SPHI</name>
<feature type="transmembrane region" description="Helical" evidence="1">
    <location>
        <begin position="251"/>
        <end position="276"/>
    </location>
</feature>
<keyword evidence="1" id="KW-0472">Membrane</keyword>
<dbReference type="EMBL" id="FUYR01000001">
    <property type="protein sequence ID" value="SKB49032.1"/>
    <property type="molecule type" value="Genomic_DNA"/>
</dbReference>
<keyword evidence="1" id="KW-1133">Transmembrane helix</keyword>
<dbReference type="InterPro" id="IPR022134">
    <property type="entry name" value="DUF3667"/>
</dbReference>
<protein>
    <recommendedName>
        <fullName evidence="4">DUF3667 domain-containing protein</fullName>
    </recommendedName>
</protein>
<dbReference type="OrthoDB" id="7446256at2"/>
<dbReference type="AlphaFoldDB" id="A0A1T5BNY2"/>
<organism evidence="2 3">
    <name type="scientific">Daejeonella lutea</name>
    <dbReference type="NCBI Taxonomy" id="572036"/>
    <lineage>
        <taxon>Bacteria</taxon>
        <taxon>Pseudomonadati</taxon>
        <taxon>Bacteroidota</taxon>
        <taxon>Sphingobacteriia</taxon>
        <taxon>Sphingobacteriales</taxon>
        <taxon>Sphingobacteriaceae</taxon>
        <taxon>Daejeonella</taxon>
    </lineage>
</organism>
<keyword evidence="1" id="KW-0812">Transmembrane</keyword>
<dbReference type="RefSeq" id="WP_079702088.1">
    <property type="nucleotide sequence ID" value="NZ_FUYR01000001.1"/>
</dbReference>
<feature type="transmembrane region" description="Helical" evidence="1">
    <location>
        <begin position="151"/>
        <end position="171"/>
    </location>
</feature>
<evidence type="ECO:0000313" key="3">
    <source>
        <dbReference type="Proteomes" id="UP000189981"/>
    </source>
</evidence>
<gene>
    <name evidence="2" type="ORF">SAMN05661099_1638</name>
</gene>
<reference evidence="3" key="1">
    <citation type="submission" date="2017-02" db="EMBL/GenBank/DDBJ databases">
        <authorList>
            <person name="Varghese N."/>
            <person name="Submissions S."/>
        </authorList>
    </citation>
    <scope>NUCLEOTIDE SEQUENCE [LARGE SCALE GENOMIC DNA]</scope>
    <source>
        <strain evidence="3">DSM 22385</strain>
    </source>
</reference>
<evidence type="ECO:0000256" key="1">
    <source>
        <dbReference type="SAM" id="Phobius"/>
    </source>
</evidence>
<proteinExistence type="predicted"/>
<evidence type="ECO:0008006" key="4">
    <source>
        <dbReference type="Google" id="ProtNLM"/>
    </source>
</evidence>
<evidence type="ECO:0000313" key="2">
    <source>
        <dbReference type="EMBL" id="SKB49032.1"/>
    </source>
</evidence>
<sequence length="277" mass="31327">MGNCKNCGNGLAGKYCHVCGQKNIIPEERTLGHLAHEFVHFFTHLDGKFVKTLKTIFTHPGLVTLHVKEGITQRYFKLSSLFVIITLVYFLIPNTFTISNNMVTTYQTEVSGGGVSKWKKEIALNKSRRVHLSETALARRYNEKKHNYGKLATLLFLPLTIPVLWGVQKLLKFHKDKKLSPYDMGIASLELNSLIVAGFYIIVGLITQAILAIFKSETAIIAMVVISLLAICCYILFFFKRVYNLNLWKSTLSMVLFCSGYIVAMILYGIITFVIFI</sequence>
<keyword evidence="3" id="KW-1185">Reference proteome</keyword>
<dbReference type="Proteomes" id="UP000189981">
    <property type="component" value="Unassembled WGS sequence"/>
</dbReference>
<dbReference type="Pfam" id="PF12412">
    <property type="entry name" value="DUF3667"/>
    <property type="match status" value="1"/>
</dbReference>
<feature type="transmembrane region" description="Helical" evidence="1">
    <location>
        <begin position="191"/>
        <end position="214"/>
    </location>
</feature>
<feature type="transmembrane region" description="Helical" evidence="1">
    <location>
        <begin position="75"/>
        <end position="92"/>
    </location>
</feature>
<feature type="transmembrane region" description="Helical" evidence="1">
    <location>
        <begin position="220"/>
        <end position="239"/>
    </location>
</feature>